<protein>
    <submittedName>
        <fullName evidence="7">Endonuclease YncB(Thermonuclease family)</fullName>
    </submittedName>
</protein>
<comment type="caution">
    <text evidence="7">The sequence shown here is derived from an EMBL/GenBank/DDBJ whole genome shotgun (WGS) entry which is preliminary data.</text>
</comment>
<name>A0A9X2U542_9BACT</name>
<evidence type="ECO:0000256" key="5">
    <source>
        <dbReference type="SAM" id="SignalP"/>
    </source>
</evidence>
<dbReference type="AlphaFoldDB" id="A0A9X2U542"/>
<dbReference type="InterPro" id="IPR035437">
    <property type="entry name" value="SNase_OB-fold_sf"/>
</dbReference>
<dbReference type="InterPro" id="IPR016071">
    <property type="entry name" value="Staphylococal_nuclease_OB-fold"/>
</dbReference>
<evidence type="ECO:0000313" key="8">
    <source>
        <dbReference type="Proteomes" id="UP001155034"/>
    </source>
</evidence>
<dbReference type="GO" id="GO:0016787">
    <property type="term" value="F:hydrolase activity"/>
    <property type="evidence" value="ECO:0007669"/>
    <property type="project" value="UniProtKB-KW"/>
</dbReference>
<keyword evidence="1" id="KW-0540">Nuclease</keyword>
<feature type="signal peptide" evidence="5">
    <location>
        <begin position="1"/>
        <end position="31"/>
    </location>
</feature>
<organism evidence="7 8">
    <name type="scientific">Salinibacter ruber</name>
    <dbReference type="NCBI Taxonomy" id="146919"/>
    <lineage>
        <taxon>Bacteria</taxon>
        <taxon>Pseudomonadati</taxon>
        <taxon>Rhodothermota</taxon>
        <taxon>Rhodothermia</taxon>
        <taxon>Rhodothermales</taxon>
        <taxon>Salinibacteraceae</taxon>
        <taxon>Salinibacter</taxon>
    </lineage>
</organism>
<proteinExistence type="predicted"/>
<keyword evidence="2 7" id="KW-0255">Endonuclease</keyword>
<evidence type="ECO:0000256" key="1">
    <source>
        <dbReference type="ARBA" id="ARBA00022722"/>
    </source>
</evidence>
<feature type="chain" id="PRO_5040754154" evidence="5">
    <location>
        <begin position="32"/>
        <end position="227"/>
    </location>
</feature>
<feature type="domain" description="TNase-like" evidence="6">
    <location>
        <begin position="42"/>
        <end position="164"/>
    </location>
</feature>
<reference evidence="7" key="1">
    <citation type="submission" date="2022-08" db="EMBL/GenBank/DDBJ databases">
        <title>Genomic Encyclopedia of Type Strains, Phase V (KMG-V): Genome sequencing to study the core and pangenomes of soil and plant-associated prokaryotes.</title>
        <authorList>
            <person name="Whitman W."/>
        </authorList>
    </citation>
    <scope>NUCLEOTIDE SEQUENCE</scope>
    <source>
        <strain evidence="7">SP2016B</strain>
    </source>
</reference>
<evidence type="ECO:0000259" key="6">
    <source>
        <dbReference type="PROSITE" id="PS50830"/>
    </source>
</evidence>
<gene>
    <name evidence="7" type="ORF">GGP82_003643</name>
</gene>
<sequence>MPRFPKAAFLQTAFLAALLLVAVPAPNAAQAQRGDAPVEPGQTFTARVLEVTDGDTYDVRRSLGGEVTIRLHGVDAPESAQPYGTAATQAARRYVGGKDVRVSVEEIGRYGRAVASIEVQGGNLGAMLIGDGLAWHYEQYAPNETEYARLQKQARGAGRGLWSQANPVPPWAWRDRTSGPGETSVEDRDCSDFSSHRAAQSFFERHQPGDPHGLDGDGDGVACESLQ</sequence>
<accession>A0A9X2U542</accession>
<dbReference type="Pfam" id="PF00565">
    <property type="entry name" value="SNase"/>
    <property type="match status" value="1"/>
</dbReference>
<evidence type="ECO:0000256" key="2">
    <source>
        <dbReference type="ARBA" id="ARBA00022759"/>
    </source>
</evidence>
<evidence type="ECO:0000256" key="4">
    <source>
        <dbReference type="SAM" id="MobiDB-lite"/>
    </source>
</evidence>
<dbReference type="SMART" id="SM00894">
    <property type="entry name" value="Excalibur"/>
    <property type="match status" value="1"/>
</dbReference>
<dbReference type="RefSeq" id="WP_183957672.1">
    <property type="nucleotide sequence ID" value="NZ_CALTRX010000018.1"/>
</dbReference>
<keyword evidence="3" id="KW-0378">Hydrolase</keyword>
<dbReference type="Gene3D" id="2.40.50.90">
    <property type="match status" value="1"/>
</dbReference>
<dbReference type="PROSITE" id="PS50830">
    <property type="entry name" value="TNASE_3"/>
    <property type="match status" value="1"/>
</dbReference>
<dbReference type="SMART" id="SM00318">
    <property type="entry name" value="SNc"/>
    <property type="match status" value="1"/>
</dbReference>
<dbReference type="Pfam" id="PF05901">
    <property type="entry name" value="Excalibur"/>
    <property type="match status" value="1"/>
</dbReference>
<dbReference type="PANTHER" id="PTHR12302:SF3">
    <property type="entry name" value="SERINE_THREONINE-PROTEIN KINASE 31"/>
    <property type="match status" value="1"/>
</dbReference>
<feature type="compositionally biased region" description="Basic and acidic residues" evidence="4">
    <location>
        <begin position="203"/>
        <end position="215"/>
    </location>
</feature>
<dbReference type="GO" id="GO:0004519">
    <property type="term" value="F:endonuclease activity"/>
    <property type="evidence" value="ECO:0007669"/>
    <property type="project" value="UniProtKB-KW"/>
</dbReference>
<dbReference type="InterPro" id="IPR008613">
    <property type="entry name" value="Excalibur_Ca-bd_domain"/>
</dbReference>
<dbReference type="Proteomes" id="UP001155034">
    <property type="component" value="Unassembled WGS sequence"/>
</dbReference>
<keyword evidence="5" id="KW-0732">Signal</keyword>
<dbReference type="SUPFAM" id="SSF50199">
    <property type="entry name" value="Staphylococcal nuclease"/>
    <property type="match status" value="1"/>
</dbReference>
<dbReference type="PANTHER" id="PTHR12302">
    <property type="entry name" value="EBNA2 BINDING PROTEIN P100"/>
    <property type="match status" value="1"/>
</dbReference>
<evidence type="ECO:0000313" key="7">
    <source>
        <dbReference type="EMBL" id="MCS3867059.1"/>
    </source>
</evidence>
<dbReference type="EMBL" id="JANTYZ010000035">
    <property type="protein sequence ID" value="MCS3867059.1"/>
    <property type="molecule type" value="Genomic_DNA"/>
</dbReference>
<feature type="region of interest" description="Disordered" evidence="4">
    <location>
        <begin position="158"/>
        <end position="191"/>
    </location>
</feature>
<evidence type="ECO:0000256" key="3">
    <source>
        <dbReference type="ARBA" id="ARBA00022801"/>
    </source>
</evidence>
<feature type="region of interest" description="Disordered" evidence="4">
    <location>
        <begin position="203"/>
        <end position="227"/>
    </location>
</feature>